<evidence type="ECO:0000313" key="2">
    <source>
        <dbReference type="EMBL" id="MPC26317.1"/>
    </source>
</evidence>
<comment type="caution">
    <text evidence="2">The sequence shown here is derived from an EMBL/GenBank/DDBJ whole genome shotgun (WGS) entry which is preliminary data.</text>
</comment>
<gene>
    <name evidence="2" type="ORF">E2C01_019452</name>
</gene>
<evidence type="ECO:0000256" key="1">
    <source>
        <dbReference type="SAM" id="MobiDB-lite"/>
    </source>
</evidence>
<dbReference type="AlphaFoldDB" id="A0A5B7DZ06"/>
<accession>A0A5B7DZ06</accession>
<dbReference type="Proteomes" id="UP000324222">
    <property type="component" value="Unassembled WGS sequence"/>
</dbReference>
<feature type="region of interest" description="Disordered" evidence="1">
    <location>
        <begin position="1"/>
        <end position="27"/>
    </location>
</feature>
<sequence>MNTGQTRTRTPFLPSTSHHTAQPRRQSLETLTRRCFHSVPRWSLREERDGVVWQGWRGWQMTSEIHI</sequence>
<organism evidence="2 3">
    <name type="scientific">Portunus trituberculatus</name>
    <name type="common">Swimming crab</name>
    <name type="synonym">Neptunus trituberculatus</name>
    <dbReference type="NCBI Taxonomy" id="210409"/>
    <lineage>
        <taxon>Eukaryota</taxon>
        <taxon>Metazoa</taxon>
        <taxon>Ecdysozoa</taxon>
        <taxon>Arthropoda</taxon>
        <taxon>Crustacea</taxon>
        <taxon>Multicrustacea</taxon>
        <taxon>Malacostraca</taxon>
        <taxon>Eumalacostraca</taxon>
        <taxon>Eucarida</taxon>
        <taxon>Decapoda</taxon>
        <taxon>Pleocyemata</taxon>
        <taxon>Brachyura</taxon>
        <taxon>Eubrachyura</taxon>
        <taxon>Portunoidea</taxon>
        <taxon>Portunidae</taxon>
        <taxon>Portuninae</taxon>
        <taxon>Portunus</taxon>
    </lineage>
</organism>
<proteinExistence type="predicted"/>
<keyword evidence="3" id="KW-1185">Reference proteome</keyword>
<reference evidence="2 3" key="1">
    <citation type="submission" date="2019-05" db="EMBL/GenBank/DDBJ databases">
        <title>Another draft genome of Portunus trituberculatus and its Hox gene families provides insights of decapod evolution.</title>
        <authorList>
            <person name="Jeong J.-H."/>
            <person name="Song I."/>
            <person name="Kim S."/>
            <person name="Choi T."/>
            <person name="Kim D."/>
            <person name="Ryu S."/>
            <person name="Kim W."/>
        </authorList>
    </citation>
    <scope>NUCLEOTIDE SEQUENCE [LARGE SCALE GENOMIC DNA]</scope>
    <source>
        <tissue evidence="2">Muscle</tissue>
    </source>
</reference>
<dbReference type="EMBL" id="VSRR010001584">
    <property type="protein sequence ID" value="MPC26317.1"/>
    <property type="molecule type" value="Genomic_DNA"/>
</dbReference>
<name>A0A5B7DZ06_PORTR</name>
<evidence type="ECO:0000313" key="3">
    <source>
        <dbReference type="Proteomes" id="UP000324222"/>
    </source>
</evidence>
<protein>
    <submittedName>
        <fullName evidence="2">Uncharacterized protein</fullName>
    </submittedName>
</protein>